<organism evidence="2 3">
    <name type="scientific">Prauserella shujinwangii</name>
    <dbReference type="NCBI Taxonomy" id="1453103"/>
    <lineage>
        <taxon>Bacteria</taxon>
        <taxon>Bacillati</taxon>
        <taxon>Actinomycetota</taxon>
        <taxon>Actinomycetes</taxon>
        <taxon>Pseudonocardiales</taxon>
        <taxon>Pseudonocardiaceae</taxon>
        <taxon>Prauserella</taxon>
    </lineage>
</organism>
<evidence type="ECO:0000256" key="1">
    <source>
        <dbReference type="SAM" id="MobiDB-lite"/>
    </source>
</evidence>
<evidence type="ECO:0000313" key="3">
    <source>
        <dbReference type="Proteomes" id="UP000238362"/>
    </source>
</evidence>
<feature type="region of interest" description="Disordered" evidence="1">
    <location>
        <begin position="1"/>
        <end position="71"/>
    </location>
</feature>
<feature type="compositionally biased region" description="Basic and acidic residues" evidence="1">
    <location>
        <begin position="45"/>
        <end position="59"/>
    </location>
</feature>
<comment type="caution">
    <text evidence="2">The sequence shown here is derived from an EMBL/GenBank/DDBJ whole genome shotgun (WGS) entry which is preliminary data.</text>
</comment>
<protein>
    <submittedName>
        <fullName evidence="2">Antitoxin protein of toxin-antitoxin system</fullName>
    </submittedName>
</protein>
<name>A0A2T0LNF8_9PSEU</name>
<dbReference type="Proteomes" id="UP000238362">
    <property type="component" value="Unassembled WGS sequence"/>
</dbReference>
<gene>
    <name evidence="2" type="ORF">B0I33_111153</name>
</gene>
<proteinExistence type="predicted"/>
<accession>A0A2T0LNF8</accession>
<dbReference type="AlphaFoldDB" id="A0A2T0LNF8"/>
<evidence type="ECO:0000313" key="2">
    <source>
        <dbReference type="EMBL" id="PRX44641.1"/>
    </source>
</evidence>
<sequence>MDFNQLKKKAQDALGKNSHKVEQGIDKASGFAKSRFGKQAGKIDNATRKAKDFLHKQERGGGGTPGNEQQR</sequence>
<reference evidence="2 3" key="1">
    <citation type="submission" date="2018-03" db="EMBL/GenBank/DDBJ databases">
        <title>Genomic Encyclopedia of Type Strains, Phase III (KMG-III): the genomes of soil and plant-associated and newly described type strains.</title>
        <authorList>
            <person name="Whitman W."/>
        </authorList>
    </citation>
    <scope>NUCLEOTIDE SEQUENCE [LARGE SCALE GENOMIC DNA]</scope>
    <source>
        <strain evidence="2 3">CGMCC 4.7125</strain>
    </source>
</reference>
<dbReference type="EMBL" id="PVNH01000011">
    <property type="protein sequence ID" value="PRX44641.1"/>
    <property type="molecule type" value="Genomic_DNA"/>
</dbReference>
<dbReference type="Pfam" id="PF14013">
    <property type="entry name" value="MT0933_antitox"/>
    <property type="match status" value="1"/>
</dbReference>
<keyword evidence="3" id="KW-1185">Reference proteome</keyword>
<dbReference type="InterPro" id="IPR028037">
    <property type="entry name" value="Antitoxin_Rv0909/MT0933"/>
</dbReference>